<keyword evidence="2" id="KW-1185">Reference proteome</keyword>
<protein>
    <submittedName>
        <fullName evidence="1">Uncharacterized protein</fullName>
    </submittedName>
</protein>
<comment type="caution">
    <text evidence="1">The sequence shown here is derived from an EMBL/GenBank/DDBJ whole genome shotgun (WGS) entry which is preliminary data.</text>
</comment>
<accession>A0A7J0H8C4</accession>
<dbReference type="AlphaFoldDB" id="A0A7J0H8C4"/>
<organism evidence="1 2">
    <name type="scientific">Actinidia rufa</name>
    <dbReference type="NCBI Taxonomy" id="165716"/>
    <lineage>
        <taxon>Eukaryota</taxon>
        <taxon>Viridiplantae</taxon>
        <taxon>Streptophyta</taxon>
        <taxon>Embryophyta</taxon>
        <taxon>Tracheophyta</taxon>
        <taxon>Spermatophyta</taxon>
        <taxon>Magnoliopsida</taxon>
        <taxon>eudicotyledons</taxon>
        <taxon>Gunneridae</taxon>
        <taxon>Pentapetalae</taxon>
        <taxon>asterids</taxon>
        <taxon>Ericales</taxon>
        <taxon>Actinidiaceae</taxon>
        <taxon>Actinidia</taxon>
    </lineage>
</organism>
<dbReference type="EMBL" id="BJWL01000028">
    <property type="protein sequence ID" value="GFZ19353.1"/>
    <property type="molecule type" value="Genomic_DNA"/>
</dbReference>
<evidence type="ECO:0000313" key="2">
    <source>
        <dbReference type="Proteomes" id="UP000585474"/>
    </source>
</evidence>
<reference evidence="1 2" key="1">
    <citation type="submission" date="2019-07" db="EMBL/GenBank/DDBJ databases">
        <title>De Novo Assembly of kiwifruit Actinidia rufa.</title>
        <authorList>
            <person name="Sugita-Konishi S."/>
            <person name="Sato K."/>
            <person name="Mori E."/>
            <person name="Abe Y."/>
            <person name="Kisaki G."/>
            <person name="Hamano K."/>
            <person name="Suezawa K."/>
            <person name="Otani M."/>
            <person name="Fukuda T."/>
            <person name="Manabe T."/>
            <person name="Gomi K."/>
            <person name="Tabuchi M."/>
            <person name="Akimitsu K."/>
            <person name="Kataoka I."/>
        </authorList>
    </citation>
    <scope>NUCLEOTIDE SEQUENCE [LARGE SCALE GENOMIC DNA]</scope>
    <source>
        <strain evidence="2">cv. Fuchu</strain>
    </source>
</reference>
<evidence type="ECO:0000313" key="1">
    <source>
        <dbReference type="EMBL" id="GFZ19353.1"/>
    </source>
</evidence>
<name>A0A7J0H8C4_9ERIC</name>
<dbReference type="Proteomes" id="UP000585474">
    <property type="component" value="Unassembled WGS sequence"/>
</dbReference>
<gene>
    <name evidence="1" type="ORF">Acr_28g0000580</name>
</gene>
<proteinExistence type="predicted"/>
<sequence>MGSEKQPKLAKVELLYAMMSRPVIDIADYMWEVMVDFRENMPLVAYVIWTQVRVSGVGVYLWLRIPPGNDPRKRVLVLIEPWVEDVMVSWFAILGAVCKQKGSKGKGKDPQKGKVIAQGEVQVQARGRSDIVIKECDSAAFQDYGSGSSSLLDVEASGSAEGFSQRLLSCYGEKYKVVGSPNSGGERSKARVSSVGRGRTYDEATRTEALALEGKTRRDIQPSRSTEGRVESAEVAQFPLSGLQECLTQLGGIVVGEPKIGDELVITF</sequence>